<evidence type="ECO:0000256" key="1">
    <source>
        <dbReference type="SAM" id="MobiDB-lite"/>
    </source>
</evidence>
<reference evidence="2 3" key="1">
    <citation type="journal article" date="2024" name="Plant J.">
        <title>Genome sequences and population genomics reveal climatic adaptation and genomic divergence between two closely related sweetgum species.</title>
        <authorList>
            <person name="Xu W.Q."/>
            <person name="Ren C.Q."/>
            <person name="Zhang X.Y."/>
            <person name="Comes H.P."/>
            <person name="Liu X.H."/>
            <person name="Li Y.G."/>
            <person name="Kettle C.J."/>
            <person name="Jalonen R."/>
            <person name="Gaisberger H."/>
            <person name="Ma Y.Z."/>
            <person name="Qiu Y.X."/>
        </authorList>
    </citation>
    <scope>NUCLEOTIDE SEQUENCE [LARGE SCALE GENOMIC DNA]</scope>
    <source>
        <strain evidence="2">Hangzhou</strain>
    </source>
</reference>
<keyword evidence="3" id="KW-1185">Reference proteome</keyword>
<organism evidence="2 3">
    <name type="scientific">Liquidambar formosana</name>
    <name type="common">Formosan gum</name>
    <dbReference type="NCBI Taxonomy" id="63359"/>
    <lineage>
        <taxon>Eukaryota</taxon>
        <taxon>Viridiplantae</taxon>
        <taxon>Streptophyta</taxon>
        <taxon>Embryophyta</taxon>
        <taxon>Tracheophyta</taxon>
        <taxon>Spermatophyta</taxon>
        <taxon>Magnoliopsida</taxon>
        <taxon>eudicotyledons</taxon>
        <taxon>Gunneridae</taxon>
        <taxon>Pentapetalae</taxon>
        <taxon>Saxifragales</taxon>
        <taxon>Altingiaceae</taxon>
        <taxon>Liquidambar</taxon>
    </lineage>
</organism>
<feature type="region of interest" description="Disordered" evidence="1">
    <location>
        <begin position="48"/>
        <end position="83"/>
    </location>
</feature>
<evidence type="ECO:0000313" key="2">
    <source>
        <dbReference type="EMBL" id="KAK9278554.1"/>
    </source>
</evidence>
<feature type="compositionally biased region" description="Low complexity" evidence="1">
    <location>
        <begin position="63"/>
        <end position="80"/>
    </location>
</feature>
<proteinExistence type="predicted"/>
<dbReference type="AlphaFoldDB" id="A0AAP0RJR6"/>
<sequence>MGNQPEGDHHSDGEIPAEIVELIKKLFPEQMDIEDIVRYQEIEYQSIQTTSRSNLDRASVHDQSSGSRHLLGSGGQSSHSRSVDSHIVFDEEIARALQVLDCNFENVSISETVGAAAGKYS</sequence>
<gene>
    <name evidence="2" type="ORF">L1049_028126</name>
</gene>
<evidence type="ECO:0000313" key="3">
    <source>
        <dbReference type="Proteomes" id="UP001415857"/>
    </source>
</evidence>
<protein>
    <submittedName>
        <fullName evidence="2">Uncharacterized protein</fullName>
    </submittedName>
</protein>
<dbReference type="Proteomes" id="UP001415857">
    <property type="component" value="Unassembled WGS sequence"/>
</dbReference>
<accession>A0AAP0RJR6</accession>
<dbReference type="EMBL" id="JBBPBK010000009">
    <property type="protein sequence ID" value="KAK9278554.1"/>
    <property type="molecule type" value="Genomic_DNA"/>
</dbReference>
<name>A0AAP0RJR6_LIQFO</name>
<comment type="caution">
    <text evidence="2">The sequence shown here is derived from an EMBL/GenBank/DDBJ whole genome shotgun (WGS) entry which is preliminary data.</text>
</comment>